<protein>
    <submittedName>
        <fullName evidence="6">Ribosome biogenesis/translation initiation ATPase RLI</fullName>
    </submittedName>
</protein>
<feature type="region of interest" description="Disordered" evidence="3">
    <location>
        <begin position="563"/>
        <end position="591"/>
    </location>
</feature>
<dbReference type="PROSITE" id="PS00211">
    <property type="entry name" value="ABC_TRANSPORTER_1"/>
    <property type="match status" value="2"/>
</dbReference>
<dbReference type="EMBL" id="RCOR01000022">
    <property type="protein sequence ID" value="RSN69006.1"/>
    <property type="molecule type" value="Genomic_DNA"/>
</dbReference>
<dbReference type="SUPFAM" id="SSF52540">
    <property type="entry name" value="P-loop containing nucleoside triphosphate hydrolases"/>
    <property type="match status" value="2"/>
</dbReference>
<dbReference type="InterPro" id="IPR017900">
    <property type="entry name" value="4Fe4S_Fe_S_CS"/>
</dbReference>
<feature type="domain" description="4Fe-4S ferredoxin-type" evidence="5">
    <location>
        <begin position="5"/>
        <end position="37"/>
    </location>
</feature>
<dbReference type="Pfam" id="PF04068">
    <property type="entry name" value="Fer4_RLI"/>
    <property type="match status" value="1"/>
</dbReference>
<evidence type="ECO:0000256" key="3">
    <source>
        <dbReference type="SAM" id="MobiDB-lite"/>
    </source>
</evidence>
<keyword evidence="1" id="KW-0547">Nucleotide-binding</keyword>
<dbReference type="Gene3D" id="3.40.50.300">
    <property type="entry name" value="P-loop containing nucleotide triphosphate hydrolases"/>
    <property type="match status" value="2"/>
</dbReference>
<dbReference type="InterPro" id="IPR007209">
    <property type="entry name" value="RNaseL-inhib-like_metal-bd_dom"/>
</dbReference>
<comment type="caution">
    <text evidence="6">The sequence shown here is derived from an EMBL/GenBank/DDBJ whole genome shotgun (WGS) entry which is preliminary data.</text>
</comment>
<accession>A0A3R9PQY5</accession>
<feature type="domain" description="ABC transporter" evidence="4">
    <location>
        <begin position="67"/>
        <end position="312"/>
    </location>
</feature>
<evidence type="ECO:0000256" key="2">
    <source>
        <dbReference type="ARBA" id="ARBA00022840"/>
    </source>
</evidence>
<name>A0A3R9PQY5_9CREN</name>
<dbReference type="PANTHER" id="PTHR19248">
    <property type="entry name" value="ATP-BINDING TRANSPORT PROTEIN-RELATED"/>
    <property type="match status" value="1"/>
</dbReference>
<keyword evidence="2" id="KW-0067">ATP-binding</keyword>
<dbReference type="InterPro" id="IPR027417">
    <property type="entry name" value="P-loop_NTPase"/>
</dbReference>
<dbReference type="Pfam" id="PF00005">
    <property type="entry name" value="ABC_tran"/>
    <property type="match status" value="2"/>
</dbReference>
<proteinExistence type="predicted"/>
<evidence type="ECO:0000313" key="7">
    <source>
        <dbReference type="Proteomes" id="UP000278149"/>
    </source>
</evidence>
<dbReference type="AlphaFoldDB" id="A0A3R9PQY5"/>
<dbReference type="SUPFAM" id="SSF54862">
    <property type="entry name" value="4Fe-4S ferredoxins"/>
    <property type="match status" value="1"/>
</dbReference>
<organism evidence="6 7">
    <name type="scientific">Candidatus Korarchaeum cryptofilum</name>
    <dbReference type="NCBI Taxonomy" id="498846"/>
    <lineage>
        <taxon>Archaea</taxon>
        <taxon>Thermoproteota</taxon>
        <taxon>Candidatus Korarchaeia</taxon>
        <taxon>Candidatus Korarchaeales</taxon>
        <taxon>Candidatus Korarchaeaceae</taxon>
        <taxon>Candidatus Korarchaeum</taxon>
    </lineage>
</organism>
<dbReference type="GO" id="GO:0016887">
    <property type="term" value="F:ATP hydrolysis activity"/>
    <property type="evidence" value="ECO:0007669"/>
    <property type="project" value="InterPro"/>
</dbReference>
<dbReference type="InterPro" id="IPR013283">
    <property type="entry name" value="RLI1"/>
</dbReference>
<dbReference type="PROSITE" id="PS00198">
    <property type="entry name" value="4FE4S_FER_1"/>
    <property type="match status" value="1"/>
</dbReference>
<dbReference type="FunFam" id="3.40.50.300:FF:001546">
    <property type="entry name" value="RNase L inhibitor homolog"/>
    <property type="match status" value="1"/>
</dbReference>
<dbReference type="InterPro" id="IPR017896">
    <property type="entry name" value="4Fe4S_Fe-S-bd"/>
</dbReference>
<dbReference type="NCBIfam" id="NF009945">
    <property type="entry name" value="PRK13409.1"/>
    <property type="match status" value="1"/>
</dbReference>
<feature type="domain" description="4Fe-4S ferredoxin-type" evidence="5">
    <location>
        <begin position="43"/>
        <end position="72"/>
    </location>
</feature>
<dbReference type="InterPro" id="IPR017871">
    <property type="entry name" value="ABC_transporter-like_CS"/>
</dbReference>
<dbReference type="SMART" id="SM00382">
    <property type="entry name" value="AAA"/>
    <property type="match status" value="2"/>
</dbReference>
<dbReference type="InterPro" id="IPR003593">
    <property type="entry name" value="AAA+_ATPase"/>
</dbReference>
<dbReference type="PROSITE" id="PS50893">
    <property type="entry name" value="ABC_TRANSPORTER_2"/>
    <property type="match status" value="2"/>
</dbReference>
<dbReference type="GO" id="GO:0016491">
    <property type="term" value="F:oxidoreductase activity"/>
    <property type="evidence" value="ECO:0007669"/>
    <property type="project" value="UniProtKB-ARBA"/>
</dbReference>
<dbReference type="RefSeq" id="WP_125741513.1">
    <property type="nucleotide sequence ID" value="NZ_RCOR01000022.1"/>
</dbReference>
<dbReference type="FunFam" id="3.40.50.300:FF:000152">
    <property type="entry name" value="ATP-binding cassette, sub-family E, member 1"/>
    <property type="match status" value="1"/>
</dbReference>
<sequence length="591" mass="66345">MPGKRIAVVDRDRCNPKKCGLECIKYCPEVRMGVEDTIKLVDSTLIIDEKLCTGCGICVKKCPFGAISVVNLPAPVEGEEVHRYGVNGFTLFRLPIVRPSKVLGLVGPNGVGKTTSISILSGRIKPNLGIVDREVSWDEILEKFRGSELHTYLKKLIENEIRVVLKPERIDKIPEVVRGRVSDVLRRVDERGSYDEVNSILELENIRDRDLRELSGGELQKVAIAAAYLREGDLYIFDEPTNYLDVFQRMKAAKLLRELQNKNKSLIVVEHDLAILDYLSDYVHILYGEPGVYGVVSHPHPTREGINIFLDGYLPDDNVRFRDEAISFLQRSVPSEPSSEVLISYSDMVKHLNGFSLHVSGAQIYVGEVVVAVGPNGIGKTTFIRLLAGELQPDEGSINANLKISYKPQYVRPSYDGTVESLLRKVAEQNYSSPYFRVEVIRRLGIEHLLDKYLDELSGGELQKVAIAACLGREADIYLIDEPSAFLDVEARFSVAKAIRRRIKGERKAVIVVEHDILSIETYSDRIMIFRGIPGKEGYASAPKDPREGLNEFLMDVDITFRRDPDTGRPRVNKPGSKLDQMARASGRYYP</sequence>
<dbReference type="PRINTS" id="PR01868">
    <property type="entry name" value="ABCEFAMILY"/>
</dbReference>
<reference evidence="6 7" key="1">
    <citation type="submission" date="2018-10" db="EMBL/GenBank/DDBJ databases">
        <title>Co-occurring genomic capacity for anaerobic methane metabolism and dissimilatory sulfite reduction discovered in the Korarchaeota.</title>
        <authorList>
            <person name="Mckay L.J."/>
            <person name="Dlakic M."/>
            <person name="Fields M.W."/>
            <person name="Delmont T.O."/>
            <person name="Eren A.M."/>
            <person name="Jay Z.J."/>
            <person name="Klingelsmith K.B."/>
            <person name="Rusch D.B."/>
            <person name="Inskeep W.P."/>
        </authorList>
    </citation>
    <scope>NUCLEOTIDE SEQUENCE [LARGE SCALE GENOMIC DNA]</scope>
    <source>
        <strain evidence="6 7">WS</strain>
    </source>
</reference>
<gene>
    <name evidence="6" type="ORF">D9Q81_04225</name>
</gene>
<dbReference type="InterPro" id="IPR003439">
    <property type="entry name" value="ABC_transporter-like_ATP-bd"/>
</dbReference>
<evidence type="ECO:0000313" key="6">
    <source>
        <dbReference type="EMBL" id="RSN69006.1"/>
    </source>
</evidence>
<evidence type="ECO:0000259" key="5">
    <source>
        <dbReference type="PROSITE" id="PS51379"/>
    </source>
</evidence>
<dbReference type="Pfam" id="PF00037">
    <property type="entry name" value="Fer4"/>
    <property type="match status" value="1"/>
</dbReference>
<evidence type="ECO:0000256" key="1">
    <source>
        <dbReference type="ARBA" id="ARBA00022741"/>
    </source>
</evidence>
<evidence type="ECO:0000259" key="4">
    <source>
        <dbReference type="PROSITE" id="PS50893"/>
    </source>
</evidence>
<feature type="domain" description="ABC transporter" evidence="4">
    <location>
        <begin position="321"/>
        <end position="557"/>
    </location>
</feature>
<dbReference type="PROSITE" id="PS51379">
    <property type="entry name" value="4FE4S_FER_2"/>
    <property type="match status" value="2"/>
</dbReference>
<dbReference type="GO" id="GO:0005524">
    <property type="term" value="F:ATP binding"/>
    <property type="evidence" value="ECO:0007669"/>
    <property type="project" value="UniProtKB-KW"/>
</dbReference>
<dbReference type="Proteomes" id="UP000278149">
    <property type="component" value="Unassembled WGS sequence"/>
</dbReference>